<organism evidence="2 3">
    <name type="scientific">Bacteroides fragilis str. 3998T(B)3</name>
    <dbReference type="NCBI Taxonomy" id="1339316"/>
    <lineage>
        <taxon>Bacteria</taxon>
        <taxon>Pseudomonadati</taxon>
        <taxon>Bacteroidota</taxon>
        <taxon>Bacteroidia</taxon>
        <taxon>Bacteroidales</taxon>
        <taxon>Bacteroidaceae</taxon>
        <taxon>Bacteroides</taxon>
    </lineage>
</organism>
<protein>
    <recommendedName>
        <fullName evidence="4">DUF3989 domain-containing protein</fullName>
    </recommendedName>
</protein>
<accession>A0A015VPA7</accession>
<keyword evidence="1" id="KW-0472">Membrane</keyword>
<gene>
    <name evidence="2" type="ORF">M125_5706</name>
</gene>
<evidence type="ECO:0000313" key="3">
    <source>
        <dbReference type="Proteomes" id="UP000020773"/>
    </source>
</evidence>
<dbReference type="Pfam" id="PF13150">
    <property type="entry name" value="TraL_transposon"/>
    <property type="match status" value="1"/>
</dbReference>
<evidence type="ECO:0000256" key="1">
    <source>
        <dbReference type="SAM" id="Phobius"/>
    </source>
</evidence>
<dbReference type="InterPro" id="IPR025050">
    <property type="entry name" value="TraL_transposon"/>
</dbReference>
<dbReference type="Proteomes" id="UP000020773">
    <property type="component" value="Unassembled WGS sequence"/>
</dbReference>
<evidence type="ECO:0000313" key="2">
    <source>
        <dbReference type="EMBL" id="EXY87663.1"/>
    </source>
</evidence>
<dbReference type="AlphaFoldDB" id="A0A015VPA7"/>
<proteinExistence type="predicted"/>
<dbReference type="PATRIC" id="fig|1339316.3.peg.5360"/>
<dbReference type="EMBL" id="JGDB01000398">
    <property type="protein sequence ID" value="EXY87663.1"/>
    <property type="molecule type" value="Genomic_DNA"/>
</dbReference>
<keyword evidence="1" id="KW-0812">Transmembrane</keyword>
<reference evidence="2 3" key="1">
    <citation type="submission" date="2014-02" db="EMBL/GenBank/DDBJ databases">
        <authorList>
            <person name="Sears C."/>
            <person name="Carroll K."/>
            <person name="Sack B.R."/>
            <person name="Qadri F."/>
            <person name="Myers L.L."/>
            <person name="Chung G.-T."/>
            <person name="Escheverria P."/>
            <person name="Fraser C.M."/>
            <person name="Sadzewicz L."/>
            <person name="Shefchek K.A."/>
            <person name="Tallon L."/>
            <person name="Das S.P."/>
            <person name="Daugherty S."/>
            <person name="Mongodin E.F."/>
        </authorList>
    </citation>
    <scope>NUCLEOTIDE SEQUENCE [LARGE SCALE GENOMIC DNA]</scope>
    <source>
        <strain evidence="3">3998T(B)3</strain>
    </source>
</reference>
<name>A0A015VPA7_BACFG</name>
<keyword evidence="1" id="KW-1133">Transmembrane helix</keyword>
<sequence length="108" mass="12776">MRKLIERLGKWTDNQDERLRAWLEALPQRTKLAVVLVIFGLFALCALFTFGTALYEIGRESGRQIEIEHIRQLDLRQRQDSINFFKYYDYGTERTEQKSYGLSQRGEA</sequence>
<feature type="transmembrane region" description="Helical" evidence="1">
    <location>
        <begin position="32"/>
        <end position="55"/>
    </location>
</feature>
<evidence type="ECO:0008006" key="4">
    <source>
        <dbReference type="Google" id="ProtNLM"/>
    </source>
</evidence>
<comment type="caution">
    <text evidence="2">The sequence shown here is derived from an EMBL/GenBank/DDBJ whole genome shotgun (WGS) entry which is preliminary data.</text>
</comment>
<dbReference type="RefSeq" id="WP_032572869.1">
    <property type="nucleotide sequence ID" value="NZ_JGDB01000398.1"/>
</dbReference>